<dbReference type="EMBL" id="JASBWS010000011">
    <property type="protein sequence ID" value="KAJ9113736.1"/>
    <property type="molecule type" value="Genomic_DNA"/>
</dbReference>
<sequence>MNPQAEIAPFFSTGTDPVLLKDAQDILRSLRGGVNVWNGQQRQALAGISALLACERHGQPLVSYSAAQKMSASSPTVFSFAHKKCRAILEANPLVPPSPRTASASGRKSMASPRSAATPSRNTEEADERLVGFQEEDWDDACKGKSNGDVDVNVNVNGKVIAHANSQGTADTYREVAAETKGTAIPAVLARPPIPPQSPSQPPPTPQTPSKPRPTSATGRASLAASPTPRRLAGRTPTGHGSPMHNALMKGKLEMASAVRLAGGRGKERALDEEEEEEVMSPSRRQKTGPASAAREARKGVDLVQVLDSPQADDPTTFTTLGERATVSAQKINSLFYPLPTFPLDPYTPIPQPPLVFSGPSIFYAPTLAQGRIAAKTVPPDDIAWGDPYSLMSRRRCGQGSLSVLAIEVGQVGEASAKRERARKRRLKRLMRLESGLTTADGEAPWDREFGVPLDTGVEAADVGADWQERLDLYHAKISDGLHATIDALSKRSSDATLQTNEPPLNTDDRQWIARAESHGIAIRVHQDA</sequence>
<protein>
    <submittedName>
        <fullName evidence="1">Uncharacterized protein</fullName>
    </submittedName>
</protein>
<evidence type="ECO:0000313" key="2">
    <source>
        <dbReference type="Proteomes" id="UP001230649"/>
    </source>
</evidence>
<reference evidence="1" key="1">
    <citation type="submission" date="2023-04" db="EMBL/GenBank/DDBJ databases">
        <title>Draft Genome sequencing of Naganishia species isolated from polar environments using Oxford Nanopore Technology.</title>
        <authorList>
            <person name="Leo P."/>
            <person name="Venkateswaran K."/>
        </authorList>
    </citation>
    <scope>NUCLEOTIDE SEQUENCE</scope>
    <source>
        <strain evidence="1">MNA-CCFEE 5262</strain>
    </source>
</reference>
<proteinExistence type="predicted"/>
<organism evidence="1 2">
    <name type="scientific">Naganishia adeliensis</name>
    <dbReference type="NCBI Taxonomy" id="92952"/>
    <lineage>
        <taxon>Eukaryota</taxon>
        <taxon>Fungi</taxon>
        <taxon>Dikarya</taxon>
        <taxon>Basidiomycota</taxon>
        <taxon>Agaricomycotina</taxon>
        <taxon>Tremellomycetes</taxon>
        <taxon>Filobasidiales</taxon>
        <taxon>Filobasidiaceae</taxon>
        <taxon>Naganishia</taxon>
    </lineage>
</organism>
<keyword evidence="2" id="KW-1185">Reference proteome</keyword>
<name>A0ACC2WQQ0_9TREE</name>
<dbReference type="Proteomes" id="UP001230649">
    <property type="component" value="Unassembled WGS sequence"/>
</dbReference>
<evidence type="ECO:0000313" key="1">
    <source>
        <dbReference type="EMBL" id="KAJ9113736.1"/>
    </source>
</evidence>
<gene>
    <name evidence="1" type="ORF">QFC20_001761</name>
</gene>
<accession>A0ACC2WQQ0</accession>
<comment type="caution">
    <text evidence="1">The sequence shown here is derived from an EMBL/GenBank/DDBJ whole genome shotgun (WGS) entry which is preliminary data.</text>
</comment>